<keyword evidence="2" id="KW-1185">Reference proteome</keyword>
<accession>B0CNT5</accession>
<proteinExistence type="predicted"/>
<dbReference type="GeneID" id="6068887"/>
<name>B0CNT5_LACBS</name>
<dbReference type="OrthoDB" id="10359660at2759"/>
<evidence type="ECO:0000313" key="2">
    <source>
        <dbReference type="Proteomes" id="UP000001194"/>
    </source>
</evidence>
<dbReference type="InParanoid" id="B0CNT5"/>
<reference evidence="1 2" key="1">
    <citation type="journal article" date="2008" name="Nature">
        <title>The genome of Laccaria bicolor provides insights into mycorrhizal symbiosis.</title>
        <authorList>
            <person name="Martin F."/>
            <person name="Aerts A."/>
            <person name="Ahren D."/>
            <person name="Brun A."/>
            <person name="Danchin E.G.J."/>
            <person name="Duchaussoy F."/>
            <person name="Gibon J."/>
            <person name="Kohler A."/>
            <person name="Lindquist E."/>
            <person name="Pereda V."/>
            <person name="Salamov A."/>
            <person name="Shapiro H.J."/>
            <person name="Wuyts J."/>
            <person name="Blaudez D."/>
            <person name="Buee M."/>
            <person name="Brokstein P."/>
            <person name="Canbaeck B."/>
            <person name="Cohen D."/>
            <person name="Courty P.E."/>
            <person name="Coutinho P.M."/>
            <person name="Delaruelle C."/>
            <person name="Detter J.C."/>
            <person name="Deveau A."/>
            <person name="DiFazio S."/>
            <person name="Duplessis S."/>
            <person name="Fraissinet-Tachet L."/>
            <person name="Lucic E."/>
            <person name="Frey-Klett P."/>
            <person name="Fourrey C."/>
            <person name="Feussner I."/>
            <person name="Gay G."/>
            <person name="Grimwood J."/>
            <person name="Hoegger P.J."/>
            <person name="Jain P."/>
            <person name="Kilaru S."/>
            <person name="Labbe J."/>
            <person name="Lin Y.C."/>
            <person name="Legue V."/>
            <person name="Le Tacon F."/>
            <person name="Marmeisse R."/>
            <person name="Melayah D."/>
            <person name="Montanini B."/>
            <person name="Muratet M."/>
            <person name="Nehls U."/>
            <person name="Niculita-Hirzel H."/>
            <person name="Oudot-Le Secq M.P."/>
            <person name="Peter M."/>
            <person name="Quesneville H."/>
            <person name="Rajashekar B."/>
            <person name="Reich M."/>
            <person name="Rouhier N."/>
            <person name="Schmutz J."/>
            <person name="Yin T."/>
            <person name="Chalot M."/>
            <person name="Henrissat B."/>
            <person name="Kuees U."/>
            <person name="Lucas S."/>
            <person name="Van de Peer Y."/>
            <person name="Podila G.K."/>
            <person name="Polle A."/>
            <person name="Pukkila P.J."/>
            <person name="Richardson P.M."/>
            <person name="Rouze P."/>
            <person name="Sanders I.R."/>
            <person name="Stajich J.E."/>
            <person name="Tunlid A."/>
            <person name="Tuskan G."/>
            <person name="Grigoriev I.V."/>
        </authorList>
    </citation>
    <scope>NUCLEOTIDE SEQUENCE [LARGE SCALE GENOMIC DNA]</scope>
    <source>
        <strain evidence="2">S238N-H82 / ATCC MYA-4686</strain>
    </source>
</reference>
<dbReference type="Proteomes" id="UP000001194">
    <property type="component" value="Unassembled WGS sequence"/>
</dbReference>
<dbReference type="HOGENOM" id="CLU_161504_0_0_1"/>
<dbReference type="KEGG" id="lbc:LACBIDRAFT_301554"/>
<sequence length="127" mass="14146">MFQLEERFHFRMEVAVATGATLVIKDDCVSNTLRRTSSFSNALKFLANGIAFPSSDDGRTPPTNSTHVHLQPEVAAISRPPPPTLNVAQYSLPYSHPLIHKEVTMITTIKLSMPPPRNLVKPTLYYV</sequence>
<protein>
    <submittedName>
        <fullName evidence="1">Predicted protein</fullName>
    </submittedName>
</protein>
<evidence type="ECO:0000313" key="1">
    <source>
        <dbReference type="EMBL" id="EDR15995.1"/>
    </source>
</evidence>
<organism evidence="2">
    <name type="scientific">Laccaria bicolor (strain S238N-H82 / ATCC MYA-4686)</name>
    <name type="common">Bicoloured deceiver</name>
    <name type="synonym">Laccaria laccata var. bicolor</name>
    <dbReference type="NCBI Taxonomy" id="486041"/>
    <lineage>
        <taxon>Eukaryota</taxon>
        <taxon>Fungi</taxon>
        <taxon>Dikarya</taxon>
        <taxon>Basidiomycota</taxon>
        <taxon>Agaricomycotina</taxon>
        <taxon>Agaricomycetes</taxon>
        <taxon>Agaricomycetidae</taxon>
        <taxon>Agaricales</taxon>
        <taxon>Agaricineae</taxon>
        <taxon>Hydnangiaceae</taxon>
        <taxon>Laccaria</taxon>
    </lineage>
</organism>
<dbReference type="EMBL" id="DS547091">
    <property type="protein sequence ID" value="EDR15995.1"/>
    <property type="molecule type" value="Genomic_DNA"/>
</dbReference>
<dbReference type="AlphaFoldDB" id="B0CNT5"/>
<dbReference type="RefSeq" id="XP_001874203.1">
    <property type="nucleotide sequence ID" value="XM_001874168.1"/>
</dbReference>
<gene>
    <name evidence="1" type="ORF">LACBIDRAFT_301554</name>
</gene>
<dbReference type="STRING" id="486041.B0CNT5"/>